<comment type="caution">
    <text evidence="1">The sequence shown here is derived from an EMBL/GenBank/DDBJ whole genome shotgun (WGS) entry which is preliminary data.</text>
</comment>
<organism evidence="1 2">
    <name type="scientific">Liparis tanakae</name>
    <name type="common">Tanaka's snailfish</name>
    <dbReference type="NCBI Taxonomy" id="230148"/>
    <lineage>
        <taxon>Eukaryota</taxon>
        <taxon>Metazoa</taxon>
        <taxon>Chordata</taxon>
        <taxon>Craniata</taxon>
        <taxon>Vertebrata</taxon>
        <taxon>Euteleostomi</taxon>
        <taxon>Actinopterygii</taxon>
        <taxon>Neopterygii</taxon>
        <taxon>Teleostei</taxon>
        <taxon>Neoteleostei</taxon>
        <taxon>Acanthomorphata</taxon>
        <taxon>Eupercaria</taxon>
        <taxon>Perciformes</taxon>
        <taxon>Cottioidei</taxon>
        <taxon>Cottales</taxon>
        <taxon>Liparidae</taxon>
        <taxon>Liparis</taxon>
    </lineage>
</organism>
<dbReference type="EMBL" id="SRLO01000231">
    <property type="protein sequence ID" value="TNN65689.1"/>
    <property type="molecule type" value="Genomic_DNA"/>
</dbReference>
<sequence length="93" mass="10683">MGQGDWRSKVGLLAVPGVLCFHSAAPGRRERPTSVSLSVWNTQKHFKGWLEMFPQQQPRPQETILEAAEDCCISHWLQQEEEIERKLPVDKNN</sequence>
<name>A0A4Z2HIE4_9TELE</name>
<accession>A0A4Z2HIE4</accession>
<gene>
    <name evidence="1" type="ORF">EYF80_024093</name>
</gene>
<reference evidence="1 2" key="1">
    <citation type="submission" date="2019-03" db="EMBL/GenBank/DDBJ databases">
        <title>First draft genome of Liparis tanakae, snailfish: a comprehensive survey of snailfish specific genes.</title>
        <authorList>
            <person name="Kim W."/>
            <person name="Song I."/>
            <person name="Jeong J.-H."/>
            <person name="Kim D."/>
            <person name="Kim S."/>
            <person name="Ryu S."/>
            <person name="Song J.Y."/>
            <person name="Lee S.K."/>
        </authorList>
    </citation>
    <scope>NUCLEOTIDE SEQUENCE [LARGE SCALE GENOMIC DNA]</scope>
    <source>
        <tissue evidence="1">Muscle</tissue>
    </source>
</reference>
<dbReference type="Proteomes" id="UP000314294">
    <property type="component" value="Unassembled WGS sequence"/>
</dbReference>
<keyword evidence="2" id="KW-1185">Reference proteome</keyword>
<proteinExistence type="predicted"/>
<protein>
    <submittedName>
        <fullName evidence="1">Uncharacterized protein</fullName>
    </submittedName>
</protein>
<evidence type="ECO:0000313" key="2">
    <source>
        <dbReference type="Proteomes" id="UP000314294"/>
    </source>
</evidence>
<dbReference type="AlphaFoldDB" id="A0A4Z2HIE4"/>
<evidence type="ECO:0000313" key="1">
    <source>
        <dbReference type="EMBL" id="TNN65689.1"/>
    </source>
</evidence>